<dbReference type="EMBL" id="JACHXE010000017">
    <property type="protein sequence ID" value="MBB3081796.1"/>
    <property type="molecule type" value="Genomic_DNA"/>
</dbReference>
<dbReference type="Proteomes" id="UP000572907">
    <property type="component" value="Unassembled WGS sequence"/>
</dbReference>
<evidence type="ECO:0000313" key="2">
    <source>
        <dbReference type="EMBL" id="MBB3081796.1"/>
    </source>
</evidence>
<sequence length="116" mass="12726">MEQQRGHRVYLSVPFEDGEVFVVELSDEQGSGVIRANRGDELFETSADTFESGMARVQRVAATMLQRLADLPRSPDHVRAEFGLRVTAEAGLVVAKGSGDAHIKLELEWSRPESGA</sequence>
<comment type="caution">
    <text evidence="2">The sequence shown here is derived from an EMBL/GenBank/DDBJ whole genome shotgun (WGS) entry which is preliminary data.</text>
</comment>
<accession>A0A7W5F6G3</accession>
<keyword evidence="3" id="KW-1185">Reference proteome</keyword>
<evidence type="ECO:0000259" key="1">
    <source>
        <dbReference type="Pfam" id="PF19493"/>
    </source>
</evidence>
<protein>
    <recommendedName>
        <fullName evidence="1">Trypsin-co-occurring domain-containing protein</fullName>
    </recommendedName>
</protein>
<reference evidence="2 3" key="1">
    <citation type="submission" date="2020-08" db="EMBL/GenBank/DDBJ databases">
        <title>Genomic Encyclopedia of Type Strains, Phase III (KMG-III): the genomes of soil and plant-associated and newly described type strains.</title>
        <authorList>
            <person name="Whitman W."/>
        </authorList>
    </citation>
    <scope>NUCLEOTIDE SEQUENCE [LARGE SCALE GENOMIC DNA]</scope>
    <source>
        <strain evidence="2 3">CECT 3237</strain>
    </source>
</reference>
<dbReference type="Pfam" id="PF19493">
    <property type="entry name" value="Trypco1"/>
    <property type="match status" value="1"/>
</dbReference>
<name>A0A7W5F6G3_9ACTN</name>
<gene>
    <name evidence="2" type="ORF">FHS41_008354</name>
</gene>
<proteinExistence type="predicted"/>
<dbReference type="NCBIfam" id="NF041216">
    <property type="entry name" value="CU044_2847_fam"/>
    <property type="match status" value="1"/>
</dbReference>
<feature type="domain" description="Trypsin-co-occurring" evidence="1">
    <location>
        <begin position="14"/>
        <end position="111"/>
    </location>
</feature>
<dbReference type="AlphaFoldDB" id="A0A7W5F6G3"/>
<organism evidence="2 3">
    <name type="scientific">Streptomyces violarus</name>
    <dbReference type="NCBI Taxonomy" id="67380"/>
    <lineage>
        <taxon>Bacteria</taxon>
        <taxon>Bacillati</taxon>
        <taxon>Actinomycetota</taxon>
        <taxon>Actinomycetes</taxon>
        <taxon>Kitasatosporales</taxon>
        <taxon>Streptomycetaceae</taxon>
        <taxon>Streptomyces</taxon>
    </lineage>
</organism>
<evidence type="ECO:0000313" key="3">
    <source>
        <dbReference type="Proteomes" id="UP000572907"/>
    </source>
</evidence>
<dbReference type="RefSeq" id="WP_221300519.1">
    <property type="nucleotide sequence ID" value="NZ_BMUP01000018.1"/>
</dbReference>
<dbReference type="InterPro" id="IPR045794">
    <property type="entry name" value="Trypco1"/>
</dbReference>